<organism evidence="4 5">
    <name type="scientific">Leucosporidium creatinivorum</name>
    <dbReference type="NCBI Taxonomy" id="106004"/>
    <lineage>
        <taxon>Eukaryota</taxon>
        <taxon>Fungi</taxon>
        <taxon>Dikarya</taxon>
        <taxon>Basidiomycota</taxon>
        <taxon>Pucciniomycotina</taxon>
        <taxon>Microbotryomycetes</taxon>
        <taxon>Leucosporidiales</taxon>
        <taxon>Leucosporidium</taxon>
    </lineage>
</organism>
<evidence type="ECO:0000256" key="3">
    <source>
        <dbReference type="SAM" id="MobiDB-lite"/>
    </source>
</evidence>
<sequence length="482" mass="51618">MASISKYAGLPDIDSAPTSTRRPTFLWSTAMQLGFRPPTRQFAFLFRRTAPHGHAPGHENIDATRLDTSEARKKFGGATFSRNDGDSSRRYTSRRLPSTTVYSTADPSDSSAKETNLERLRRLRSEVAELEEDVKREQTESSTAAPSTSAPPGESDEGAKGKGKKREVSPAVLLQQLQLLRGDLGGLKLDGEGTTEEGVLEGEGEKEEGGLAEKAKSSKGLLEKLGLVGAVEAGSGVGGVSGSNAGKPREGGKDGELERRVAELEKLLGANEADIDETHPLPPPLLPTINRLDHLLTLLTQPRQIDSISRRVKVLVSDLERMHDSRRKIGDTRPINVALQGGLMTVVVPGAGGEKPSGAPQTTTGIKGGASTESLPPDAIQRVDALFALLPRLDPLLPLTPRLLTRLRSLSTLHSSASSFAETLAEVKQEVGRLEEGEKGLGEVLERLEKSVGENEGRMRGNLEGLEGRLEGVVRRLDALGV</sequence>
<protein>
    <recommendedName>
        <fullName evidence="6">Dynamitin-domain-containing protein</fullName>
    </recommendedName>
</protein>
<name>A0A1Y2FJD7_9BASI</name>
<dbReference type="OrthoDB" id="4977at2759"/>
<evidence type="ECO:0000256" key="2">
    <source>
        <dbReference type="ARBA" id="ARBA00022490"/>
    </source>
</evidence>
<comment type="subcellular location">
    <subcellularLocation>
        <location evidence="1">Cytoplasm</location>
    </subcellularLocation>
</comment>
<keyword evidence="5" id="KW-1185">Reference proteome</keyword>
<evidence type="ECO:0000256" key="1">
    <source>
        <dbReference type="ARBA" id="ARBA00004496"/>
    </source>
</evidence>
<feature type="region of interest" description="Disordered" evidence="3">
    <location>
        <begin position="188"/>
        <end position="214"/>
    </location>
</feature>
<dbReference type="InParanoid" id="A0A1Y2FJD7"/>
<keyword evidence="2" id="KW-0963">Cytoplasm</keyword>
<feature type="compositionally biased region" description="Basic and acidic residues" evidence="3">
    <location>
        <begin position="56"/>
        <end position="73"/>
    </location>
</feature>
<dbReference type="GO" id="GO:0007017">
    <property type="term" value="P:microtubule-based process"/>
    <property type="evidence" value="ECO:0007669"/>
    <property type="project" value="InterPro"/>
</dbReference>
<feature type="compositionally biased region" description="Acidic residues" evidence="3">
    <location>
        <begin position="193"/>
        <end position="206"/>
    </location>
</feature>
<dbReference type="EMBL" id="MCGR01000018">
    <property type="protein sequence ID" value="ORY84082.1"/>
    <property type="molecule type" value="Genomic_DNA"/>
</dbReference>
<dbReference type="STRING" id="106004.A0A1Y2FJD7"/>
<feature type="compositionally biased region" description="Basic and acidic residues" evidence="3">
    <location>
        <begin position="247"/>
        <end position="256"/>
    </location>
</feature>
<feature type="compositionally biased region" description="Basic and acidic residues" evidence="3">
    <location>
        <begin position="111"/>
        <end position="139"/>
    </location>
</feature>
<dbReference type="GO" id="GO:0005869">
    <property type="term" value="C:dynactin complex"/>
    <property type="evidence" value="ECO:0007669"/>
    <property type="project" value="InterPro"/>
</dbReference>
<comment type="caution">
    <text evidence="4">The sequence shown here is derived from an EMBL/GenBank/DDBJ whole genome shotgun (WGS) entry which is preliminary data.</text>
</comment>
<accession>A0A1Y2FJD7</accession>
<dbReference type="Pfam" id="PF04912">
    <property type="entry name" value="Dynamitin"/>
    <property type="match status" value="1"/>
</dbReference>
<feature type="compositionally biased region" description="Polar residues" evidence="3">
    <location>
        <begin position="95"/>
        <end position="110"/>
    </location>
</feature>
<dbReference type="GO" id="GO:0005737">
    <property type="term" value="C:cytoplasm"/>
    <property type="evidence" value="ECO:0007669"/>
    <property type="project" value="UniProtKB-SubCell"/>
</dbReference>
<dbReference type="Proteomes" id="UP000193467">
    <property type="component" value="Unassembled WGS sequence"/>
</dbReference>
<reference evidence="4 5" key="1">
    <citation type="submission" date="2016-07" db="EMBL/GenBank/DDBJ databases">
        <title>Pervasive Adenine N6-methylation of Active Genes in Fungi.</title>
        <authorList>
            <consortium name="DOE Joint Genome Institute"/>
            <person name="Mondo S.J."/>
            <person name="Dannebaum R.O."/>
            <person name="Kuo R.C."/>
            <person name="Labutti K."/>
            <person name="Haridas S."/>
            <person name="Kuo A."/>
            <person name="Salamov A."/>
            <person name="Ahrendt S.R."/>
            <person name="Lipzen A."/>
            <person name="Sullivan W."/>
            <person name="Andreopoulos W.B."/>
            <person name="Clum A."/>
            <person name="Lindquist E."/>
            <person name="Daum C."/>
            <person name="Ramamoorthy G.K."/>
            <person name="Gryganskyi A."/>
            <person name="Culley D."/>
            <person name="Magnuson J.K."/>
            <person name="James T.Y."/>
            <person name="O'Malley M.A."/>
            <person name="Stajich J.E."/>
            <person name="Spatafora J.W."/>
            <person name="Visel A."/>
            <person name="Grigoriev I.V."/>
        </authorList>
    </citation>
    <scope>NUCLEOTIDE SEQUENCE [LARGE SCALE GENOMIC DNA]</scope>
    <source>
        <strain evidence="4 5">62-1032</strain>
    </source>
</reference>
<evidence type="ECO:0000313" key="5">
    <source>
        <dbReference type="Proteomes" id="UP000193467"/>
    </source>
</evidence>
<proteinExistence type="predicted"/>
<dbReference type="AlphaFoldDB" id="A0A1Y2FJD7"/>
<gene>
    <name evidence="4" type="ORF">BCR35DRAFT_60834</name>
</gene>
<dbReference type="PANTHER" id="PTHR15346">
    <property type="entry name" value="DYNACTIN SUBUNIT"/>
    <property type="match status" value="1"/>
</dbReference>
<feature type="region of interest" description="Disordered" evidence="3">
    <location>
        <begin position="351"/>
        <end position="374"/>
    </location>
</feature>
<evidence type="ECO:0000313" key="4">
    <source>
        <dbReference type="EMBL" id="ORY84082.1"/>
    </source>
</evidence>
<feature type="region of interest" description="Disordered" evidence="3">
    <location>
        <begin position="48"/>
        <end position="170"/>
    </location>
</feature>
<feature type="compositionally biased region" description="Low complexity" evidence="3">
    <location>
        <begin position="140"/>
        <end position="153"/>
    </location>
</feature>
<feature type="region of interest" description="Disordered" evidence="3">
    <location>
        <begin position="236"/>
        <end position="256"/>
    </location>
</feature>
<evidence type="ECO:0008006" key="6">
    <source>
        <dbReference type="Google" id="ProtNLM"/>
    </source>
</evidence>
<dbReference type="InterPro" id="IPR028133">
    <property type="entry name" value="Dynamitin"/>
</dbReference>